<name>S8AXY4_PENO1</name>
<sequence>MKCWKRKHNNPARGRQARFGWMPPTAARFGMLTPGLGRAPPRLPSTRNWWRCSTLADARRTGTKMQAPPEMHDVVLGLAYSHDSPGTWLLATSDGLHLPAVQVRAELGTIPTRPPRGSNTPPQQIEKKKMNTRLLGVSSGICCAFGACGACVDGLGSLVSVTRTEIATESRAPSDAISSKLSRHLT</sequence>
<accession>S8AXY4</accession>
<dbReference type="HOGENOM" id="CLU_1454881_0_0_1"/>
<evidence type="ECO:0000313" key="2">
    <source>
        <dbReference type="Proteomes" id="UP000019376"/>
    </source>
</evidence>
<evidence type="ECO:0000313" key="1">
    <source>
        <dbReference type="EMBL" id="EPS31223.1"/>
    </source>
</evidence>
<dbReference type="AlphaFoldDB" id="S8AXY4"/>
<organism evidence="1 2">
    <name type="scientific">Penicillium oxalicum (strain 114-2 / CGMCC 5302)</name>
    <name type="common">Penicillium decumbens</name>
    <dbReference type="NCBI Taxonomy" id="933388"/>
    <lineage>
        <taxon>Eukaryota</taxon>
        <taxon>Fungi</taxon>
        <taxon>Dikarya</taxon>
        <taxon>Ascomycota</taxon>
        <taxon>Pezizomycotina</taxon>
        <taxon>Eurotiomycetes</taxon>
        <taxon>Eurotiomycetidae</taxon>
        <taxon>Eurotiales</taxon>
        <taxon>Aspergillaceae</taxon>
        <taxon>Penicillium</taxon>
    </lineage>
</organism>
<reference evidence="1 2" key="1">
    <citation type="journal article" date="2013" name="PLoS ONE">
        <title>Genomic and secretomic analyses reveal unique features of the lignocellulolytic enzyme system of Penicillium decumbens.</title>
        <authorList>
            <person name="Liu G."/>
            <person name="Zhang L."/>
            <person name="Wei X."/>
            <person name="Zou G."/>
            <person name="Qin Y."/>
            <person name="Ma L."/>
            <person name="Li J."/>
            <person name="Zheng H."/>
            <person name="Wang S."/>
            <person name="Wang C."/>
            <person name="Xun L."/>
            <person name="Zhao G.-P."/>
            <person name="Zhou Z."/>
            <person name="Qu Y."/>
        </authorList>
    </citation>
    <scope>NUCLEOTIDE SEQUENCE [LARGE SCALE GENOMIC DNA]</scope>
    <source>
        <strain evidence="2">114-2 / CGMCC 5302</strain>
    </source>
</reference>
<gene>
    <name evidence="1" type="ORF">PDE_06178</name>
</gene>
<keyword evidence="2" id="KW-1185">Reference proteome</keyword>
<dbReference type="Proteomes" id="UP000019376">
    <property type="component" value="Unassembled WGS sequence"/>
</dbReference>
<proteinExistence type="predicted"/>
<dbReference type="EMBL" id="KB644413">
    <property type="protein sequence ID" value="EPS31223.1"/>
    <property type="molecule type" value="Genomic_DNA"/>
</dbReference>
<protein>
    <submittedName>
        <fullName evidence="1">Uncharacterized protein</fullName>
    </submittedName>
</protein>